<dbReference type="STRING" id="573321.SAMN04488505_10683"/>
<dbReference type="AlphaFoldDB" id="A0A1H8B346"/>
<dbReference type="Proteomes" id="UP000198984">
    <property type="component" value="Unassembled WGS sequence"/>
</dbReference>
<evidence type="ECO:0000313" key="1">
    <source>
        <dbReference type="EMBL" id="SEM76524.1"/>
    </source>
</evidence>
<accession>A0A1H8B346</accession>
<name>A0A1H8B346_9BACT</name>
<dbReference type="EMBL" id="FOBB01000006">
    <property type="protein sequence ID" value="SEM76524.1"/>
    <property type="molecule type" value="Genomic_DNA"/>
</dbReference>
<evidence type="ECO:0000313" key="2">
    <source>
        <dbReference type="Proteomes" id="UP000198984"/>
    </source>
</evidence>
<proteinExistence type="predicted"/>
<protein>
    <submittedName>
        <fullName evidence="1">Uncharacterized protein</fullName>
    </submittedName>
</protein>
<keyword evidence="2" id="KW-1185">Reference proteome</keyword>
<organism evidence="1 2">
    <name type="scientific">Chitinophaga rupis</name>
    <dbReference type="NCBI Taxonomy" id="573321"/>
    <lineage>
        <taxon>Bacteria</taxon>
        <taxon>Pseudomonadati</taxon>
        <taxon>Bacteroidota</taxon>
        <taxon>Chitinophagia</taxon>
        <taxon>Chitinophagales</taxon>
        <taxon>Chitinophagaceae</taxon>
        <taxon>Chitinophaga</taxon>
    </lineage>
</organism>
<sequence>MVIVARMSAANLALAIWRGDEYMLNSLFAN</sequence>
<gene>
    <name evidence="1" type="ORF">SAMN04488505_10683</name>
</gene>
<reference evidence="1 2" key="1">
    <citation type="submission" date="2016-10" db="EMBL/GenBank/DDBJ databases">
        <authorList>
            <person name="de Groot N.N."/>
        </authorList>
    </citation>
    <scope>NUCLEOTIDE SEQUENCE [LARGE SCALE GENOMIC DNA]</scope>
    <source>
        <strain evidence="1 2">DSM 21039</strain>
    </source>
</reference>